<feature type="compositionally biased region" description="Basic and acidic residues" evidence="14">
    <location>
        <begin position="159"/>
        <end position="168"/>
    </location>
</feature>
<keyword evidence="16" id="KW-1185">Reference proteome</keyword>
<comment type="similarity">
    <text evidence="2 13">Belongs to the methyltransferase superfamily. RRP8 family.</text>
</comment>
<dbReference type="SUPFAM" id="SSF53335">
    <property type="entry name" value="S-adenosyl-L-methionine-dependent methyltransferases"/>
    <property type="match status" value="1"/>
</dbReference>
<keyword evidence="9" id="KW-0156">Chromatin regulator</keyword>
<dbReference type="GO" id="GO:0042149">
    <property type="term" value="P:cellular response to glucose starvation"/>
    <property type="evidence" value="ECO:0007669"/>
    <property type="project" value="TreeGrafter"/>
</dbReference>
<evidence type="ECO:0000256" key="10">
    <source>
        <dbReference type="ARBA" id="ARBA00023015"/>
    </source>
</evidence>
<dbReference type="InterPro" id="IPR007823">
    <property type="entry name" value="RRP8"/>
</dbReference>
<evidence type="ECO:0000256" key="2">
    <source>
        <dbReference type="ARBA" id="ARBA00006301"/>
    </source>
</evidence>
<evidence type="ECO:0000256" key="13">
    <source>
        <dbReference type="RuleBase" id="RU365074"/>
    </source>
</evidence>
<evidence type="ECO:0000256" key="7">
    <source>
        <dbReference type="ARBA" id="ARBA00022679"/>
    </source>
</evidence>
<comment type="subcellular location">
    <subcellularLocation>
        <location evidence="1 13">Nucleus</location>
        <location evidence="1 13">Nucleolus</location>
    </subcellularLocation>
</comment>
<dbReference type="PANTHER" id="PTHR12787">
    <property type="entry name" value="RIBOSOMAL RNA-PROCESSING PROTEIN 8"/>
    <property type="match status" value="1"/>
</dbReference>
<dbReference type="Pfam" id="PF05148">
    <property type="entry name" value="Methyltransf_8"/>
    <property type="match status" value="1"/>
</dbReference>
<dbReference type="GO" id="GO:0033553">
    <property type="term" value="C:rDNA heterochromatin"/>
    <property type="evidence" value="ECO:0007669"/>
    <property type="project" value="TreeGrafter"/>
</dbReference>
<keyword evidence="7 13" id="KW-0808">Transferase</keyword>
<keyword evidence="4" id="KW-0678">Repressor</keyword>
<gene>
    <name evidence="15" type="ORF">CALMAC_LOCUS7231</name>
</gene>
<keyword evidence="6 13" id="KW-0489">Methyltransferase</keyword>
<feature type="compositionally biased region" description="Basic residues" evidence="14">
    <location>
        <begin position="82"/>
        <end position="96"/>
    </location>
</feature>
<evidence type="ECO:0000256" key="1">
    <source>
        <dbReference type="ARBA" id="ARBA00004604"/>
    </source>
</evidence>
<dbReference type="InterPro" id="IPR042036">
    <property type="entry name" value="RRP8_N"/>
</dbReference>
<accession>A0A653C9X4</accession>
<keyword evidence="12 13" id="KW-0539">Nucleus</keyword>
<dbReference type="GO" id="GO:0006364">
    <property type="term" value="P:rRNA processing"/>
    <property type="evidence" value="ECO:0007669"/>
    <property type="project" value="UniProtKB-UniRule"/>
</dbReference>
<evidence type="ECO:0000256" key="9">
    <source>
        <dbReference type="ARBA" id="ARBA00022853"/>
    </source>
</evidence>
<dbReference type="GO" id="GO:0032259">
    <property type="term" value="P:methylation"/>
    <property type="evidence" value="ECO:0007669"/>
    <property type="project" value="UniProtKB-KW"/>
</dbReference>
<dbReference type="InterPro" id="IPR029063">
    <property type="entry name" value="SAM-dependent_MTases_sf"/>
</dbReference>
<dbReference type="GO" id="GO:0046015">
    <property type="term" value="P:regulation of transcription by glucose"/>
    <property type="evidence" value="ECO:0007669"/>
    <property type="project" value="TreeGrafter"/>
</dbReference>
<dbReference type="AlphaFoldDB" id="A0A653C9X4"/>
<protein>
    <recommendedName>
        <fullName evidence="3 13">Ribosomal RNA-processing protein 8</fullName>
        <ecNumber evidence="13">2.1.1.-</ecNumber>
    </recommendedName>
</protein>
<feature type="region of interest" description="Disordered" evidence="14">
    <location>
        <begin position="32"/>
        <end position="134"/>
    </location>
</feature>
<dbReference type="FunFam" id="1.10.10.2150:FF:000001">
    <property type="entry name" value="Ribosomal RNA-processing protein 8"/>
    <property type="match status" value="1"/>
</dbReference>
<dbReference type="Proteomes" id="UP000410492">
    <property type="component" value="Unassembled WGS sequence"/>
</dbReference>
<feature type="compositionally biased region" description="Low complexity" evidence="14">
    <location>
        <begin position="97"/>
        <end position="122"/>
    </location>
</feature>
<name>A0A653C9X4_CALMS</name>
<evidence type="ECO:0000256" key="14">
    <source>
        <dbReference type="SAM" id="MobiDB-lite"/>
    </source>
</evidence>
<evidence type="ECO:0000313" key="16">
    <source>
        <dbReference type="Proteomes" id="UP000410492"/>
    </source>
</evidence>
<organism evidence="15 16">
    <name type="scientific">Callosobruchus maculatus</name>
    <name type="common">Southern cowpea weevil</name>
    <name type="synonym">Pulse bruchid</name>
    <dbReference type="NCBI Taxonomy" id="64391"/>
    <lineage>
        <taxon>Eukaryota</taxon>
        <taxon>Metazoa</taxon>
        <taxon>Ecdysozoa</taxon>
        <taxon>Arthropoda</taxon>
        <taxon>Hexapoda</taxon>
        <taxon>Insecta</taxon>
        <taxon>Pterygota</taxon>
        <taxon>Neoptera</taxon>
        <taxon>Endopterygota</taxon>
        <taxon>Coleoptera</taxon>
        <taxon>Polyphaga</taxon>
        <taxon>Cucujiformia</taxon>
        <taxon>Chrysomeloidea</taxon>
        <taxon>Chrysomelidae</taxon>
        <taxon>Bruchinae</taxon>
        <taxon>Bruchini</taxon>
        <taxon>Callosobruchus</taxon>
    </lineage>
</organism>
<dbReference type="EC" id="2.1.1.-" evidence="13"/>
<evidence type="ECO:0000256" key="4">
    <source>
        <dbReference type="ARBA" id="ARBA00022491"/>
    </source>
</evidence>
<dbReference type="EMBL" id="CAACVG010007250">
    <property type="protein sequence ID" value="VEN44449.1"/>
    <property type="molecule type" value="Genomic_DNA"/>
</dbReference>
<dbReference type="Gene3D" id="1.10.10.2150">
    <property type="entry name" value="Ribosomal RNA-processing protein 8, N-terminal domain"/>
    <property type="match status" value="1"/>
</dbReference>
<dbReference type="FunFam" id="3.40.50.150:FF:000068">
    <property type="entry name" value="Ribosomal RNA-processing protein 8"/>
    <property type="match status" value="1"/>
</dbReference>
<evidence type="ECO:0000256" key="8">
    <source>
        <dbReference type="ARBA" id="ARBA00022691"/>
    </source>
</evidence>
<evidence type="ECO:0000256" key="3">
    <source>
        <dbReference type="ARBA" id="ARBA00020203"/>
    </source>
</evidence>
<feature type="compositionally biased region" description="Basic and acidic residues" evidence="14">
    <location>
        <begin position="62"/>
        <end position="81"/>
    </location>
</feature>
<dbReference type="PANTHER" id="PTHR12787:SF0">
    <property type="entry name" value="RIBOSOMAL RNA-PROCESSING PROTEIN 8"/>
    <property type="match status" value="1"/>
</dbReference>
<evidence type="ECO:0000256" key="12">
    <source>
        <dbReference type="ARBA" id="ARBA00023242"/>
    </source>
</evidence>
<proteinExistence type="inferred from homology"/>
<feature type="compositionally biased region" description="Basic residues" evidence="14">
    <location>
        <begin position="202"/>
        <end position="212"/>
    </location>
</feature>
<dbReference type="GO" id="GO:0005677">
    <property type="term" value="C:chromatin silencing complex"/>
    <property type="evidence" value="ECO:0007669"/>
    <property type="project" value="TreeGrafter"/>
</dbReference>
<dbReference type="GO" id="GO:0005730">
    <property type="term" value="C:nucleolus"/>
    <property type="evidence" value="ECO:0007669"/>
    <property type="project" value="UniProtKB-SubCell"/>
</dbReference>
<dbReference type="OrthoDB" id="10258825at2759"/>
<evidence type="ECO:0000313" key="15">
    <source>
        <dbReference type="EMBL" id="VEN44449.1"/>
    </source>
</evidence>
<evidence type="ECO:0000256" key="11">
    <source>
        <dbReference type="ARBA" id="ARBA00023163"/>
    </source>
</evidence>
<feature type="region of interest" description="Disordered" evidence="14">
    <location>
        <begin position="159"/>
        <end position="212"/>
    </location>
</feature>
<keyword evidence="8 13" id="KW-0949">S-adenosyl-L-methionine</keyword>
<evidence type="ECO:0000256" key="5">
    <source>
        <dbReference type="ARBA" id="ARBA00022552"/>
    </source>
</evidence>
<dbReference type="GO" id="GO:0008168">
    <property type="term" value="F:methyltransferase activity"/>
    <property type="evidence" value="ECO:0007669"/>
    <property type="project" value="UniProtKB-KW"/>
</dbReference>
<sequence>MTTNPFKAAKWDGDTSKKEAYASILKQMIELKKSASKSKPSSNAKSKETKVKRSYTPTDFPEDIRKKAALEKRYKSKDNGKKVGKSAKKSKTKKRGFSGSSSSSSSSSSESSHSSSSSSSSGDESESDSEGEKKRLKLELEKKLLKKYQLEIKELTTHSEHLELELAKEKKKQKLLRKQLEEDRKKKKKKHEDSDAGGERSSKKKEKNRKKLKNMVAEKLEETVDVKAPKEVLSLKQKMEQKLNAARFRFLNEQIYTMDSKEAKKIFEQDPDAFRVYHEGYRQQVKQWPLNPLDVVIQTVKRMPKSLVVADFGCGEGRLAQSVPQRTFSFDLVALADHVTPCDMAHVPLHDSCIDVAVFCLSLMSTNLGDYLVEANRVLVVGGVMKIVEVVSRFERPEDFIKAVQYFGFKLMWKDLTHDFFYFMDFKKEHNIKDKSKLPQFKLHLQPCLYKKR</sequence>
<dbReference type="Gene3D" id="3.40.50.150">
    <property type="entry name" value="Vaccinia Virus protein VP39"/>
    <property type="match status" value="1"/>
</dbReference>
<feature type="compositionally biased region" description="Basic and acidic residues" evidence="14">
    <location>
        <begin position="191"/>
        <end position="201"/>
    </location>
</feature>
<reference evidence="15 16" key="1">
    <citation type="submission" date="2019-01" db="EMBL/GenBank/DDBJ databases">
        <authorList>
            <person name="Sayadi A."/>
        </authorList>
    </citation>
    <scope>NUCLEOTIDE SEQUENCE [LARGE SCALE GENOMIC DNA]</scope>
</reference>
<keyword evidence="11" id="KW-0804">Transcription</keyword>
<dbReference type="GO" id="GO:0000183">
    <property type="term" value="P:rDNA heterochromatin formation"/>
    <property type="evidence" value="ECO:0007669"/>
    <property type="project" value="TreeGrafter"/>
</dbReference>
<keyword evidence="10" id="KW-0805">Transcription regulation</keyword>
<keyword evidence="5 13" id="KW-0698">rRNA processing</keyword>
<evidence type="ECO:0000256" key="6">
    <source>
        <dbReference type="ARBA" id="ARBA00022603"/>
    </source>
</evidence>
<comment type="function">
    <text evidence="13">Probable methyltransferase required to silence rDNA.</text>
</comment>